<evidence type="ECO:0000256" key="1">
    <source>
        <dbReference type="SAM" id="MobiDB-lite"/>
    </source>
</evidence>
<organism evidence="2 3">
    <name type="scientific">Nocardia africana</name>
    <dbReference type="NCBI Taxonomy" id="134964"/>
    <lineage>
        <taxon>Bacteria</taxon>
        <taxon>Bacillati</taxon>
        <taxon>Actinomycetota</taxon>
        <taxon>Actinomycetes</taxon>
        <taxon>Mycobacteriales</taxon>
        <taxon>Nocardiaceae</taxon>
        <taxon>Nocardia</taxon>
    </lineage>
</organism>
<keyword evidence="3" id="KW-1185">Reference proteome</keyword>
<dbReference type="Proteomes" id="UP001601521">
    <property type="component" value="Unassembled WGS sequence"/>
</dbReference>
<comment type="caution">
    <text evidence="2">The sequence shown here is derived from an EMBL/GenBank/DDBJ whole genome shotgun (WGS) entry which is preliminary data.</text>
</comment>
<sequence>MPTRAMLGILEERMAQSCRKELQLVNDGSAPEASAPSTDKVGPPAPRPCSSCPYRRDVPSGVWHADEYDKLREYDKLMPEQPLALFQCHQTDADSELRRLCAGWAGCHGDNLLALRLALIQNRISSAVFEAAIGYRSPTPLFESGTEAAEYGQRDFDNPGPAAIHTMAKIIRQRTDLL</sequence>
<reference evidence="2 3" key="1">
    <citation type="submission" date="2024-10" db="EMBL/GenBank/DDBJ databases">
        <title>The Natural Products Discovery Center: Release of the First 8490 Sequenced Strains for Exploring Actinobacteria Biosynthetic Diversity.</title>
        <authorList>
            <person name="Kalkreuter E."/>
            <person name="Kautsar S.A."/>
            <person name="Yang D."/>
            <person name="Bader C.D."/>
            <person name="Teijaro C.N."/>
            <person name="Fluegel L."/>
            <person name="Davis C.M."/>
            <person name="Simpson J.R."/>
            <person name="Lauterbach L."/>
            <person name="Steele A.D."/>
            <person name="Gui C."/>
            <person name="Meng S."/>
            <person name="Li G."/>
            <person name="Viehrig K."/>
            <person name="Ye F."/>
            <person name="Su P."/>
            <person name="Kiefer A.F."/>
            <person name="Nichols A."/>
            <person name="Cepeda A.J."/>
            <person name="Yan W."/>
            <person name="Fan B."/>
            <person name="Jiang Y."/>
            <person name="Adhikari A."/>
            <person name="Zheng C.-J."/>
            <person name="Schuster L."/>
            <person name="Cowan T.M."/>
            <person name="Smanski M.J."/>
            <person name="Chevrette M.G."/>
            <person name="De Carvalho L.P.S."/>
            <person name="Shen B."/>
        </authorList>
    </citation>
    <scope>NUCLEOTIDE SEQUENCE [LARGE SCALE GENOMIC DNA]</scope>
    <source>
        <strain evidence="2 3">NPDC004550</strain>
    </source>
</reference>
<name>A0ABW6NU82_9NOCA</name>
<proteinExistence type="predicted"/>
<dbReference type="InterPro" id="IPR046250">
    <property type="entry name" value="DUF6283"/>
</dbReference>
<dbReference type="RefSeq" id="WP_387256369.1">
    <property type="nucleotide sequence ID" value="NZ_JBIALX010000040.1"/>
</dbReference>
<accession>A0ABW6NU82</accession>
<evidence type="ECO:0000313" key="3">
    <source>
        <dbReference type="Proteomes" id="UP001601521"/>
    </source>
</evidence>
<dbReference type="Pfam" id="PF19800">
    <property type="entry name" value="DUF6283"/>
    <property type="match status" value="1"/>
</dbReference>
<feature type="region of interest" description="Disordered" evidence="1">
    <location>
        <begin position="26"/>
        <end position="51"/>
    </location>
</feature>
<evidence type="ECO:0000313" key="2">
    <source>
        <dbReference type="EMBL" id="MFF0458695.1"/>
    </source>
</evidence>
<dbReference type="EMBL" id="JBIALX010000040">
    <property type="protein sequence ID" value="MFF0458695.1"/>
    <property type="molecule type" value="Genomic_DNA"/>
</dbReference>
<protein>
    <submittedName>
        <fullName evidence="2">DUF6283 family protein</fullName>
    </submittedName>
</protein>
<gene>
    <name evidence="2" type="ORF">ACFYTH_35595</name>
</gene>